<sequence length="173" mass="19229">MTSDGGNVASLAGISASSLPHDFLVGWDSSDDYVFVIIDEIRIDMLNVQDGFMRVPFVLIPLTRSSPSVNWMNFLPGPNFGARVTELQSGKAPERQNVNSDQLGNDEIRVGTCVCKNKIESEESSDEEVVSFTRRVINRISSNSNLDDEESYASEDLEDVRRTCYSRRGGIEQ</sequence>
<name>A0A0N0U7M3_9HYME</name>
<proteinExistence type="predicted"/>
<accession>A0A0N0U7M3</accession>
<dbReference type="AlphaFoldDB" id="A0A0N0U7M3"/>
<protein>
    <submittedName>
        <fullName evidence="1">Uncharacterized protein</fullName>
    </submittedName>
</protein>
<evidence type="ECO:0000313" key="2">
    <source>
        <dbReference type="Proteomes" id="UP000053105"/>
    </source>
</evidence>
<gene>
    <name evidence="1" type="ORF">WN51_10046</name>
</gene>
<dbReference type="EMBL" id="KQ435692">
    <property type="protein sequence ID" value="KOX81121.1"/>
    <property type="molecule type" value="Genomic_DNA"/>
</dbReference>
<organism evidence="1 2">
    <name type="scientific">Melipona quadrifasciata</name>
    <dbReference type="NCBI Taxonomy" id="166423"/>
    <lineage>
        <taxon>Eukaryota</taxon>
        <taxon>Metazoa</taxon>
        <taxon>Ecdysozoa</taxon>
        <taxon>Arthropoda</taxon>
        <taxon>Hexapoda</taxon>
        <taxon>Insecta</taxon>
        <taxon>Pterygota</taxon>
        <taxon>Neoptera</taxon>
        <taxon>Endopterygota</taxon>
        <taxon>Hymenoptera</taxon>
        <taxon>Apocrita</taxon>
        <taxon>Aculeata</taxon>
        <taxon>Apoidea</taxon>
        <taxon>Anthophila</taxon>
        <taxon>Apidae</taxon>
        <taxon>Melipona</taxon>
    </lineage>
</organism>
<dbReference type="Proteomes" id="UP000053105">
    <property type="component" value="Unassembled WGS sequence"/>
</dbReference>
<evidence type="ECO:0000313" key="1">
    <source>
        <dbReference type="EMBL" id="KOX81121.1"/>
    </source>
</evidence>
<reference evidence="1 2" key="1">
    <citation type="submission" date="2015-07" db="EMBL/GenBank/DDBJ databases">
        <title>The genome of Melipona quadrifasciata.</title>
        <authorList>
            <person name="Pan H."/>
            <person name="Kapheim K."/>
        </authorList>
    </citation>
    <scope>NUCLEOTIDE SEQUENCE [LARGE SCALE GENOMIC DNA]</scope>
    <source>
        <strain evidence="1">0111107301</strain>
        <tissue evidence="1">Whole body</tissue>
    </source>
</reference>
<keyword evidence="2" id="KW-1185">Reference proteome</keyword>